<dbReference type="GO" id="GO:0006351">
    <property type="term" value="P:DNA-templated transcription"/>
    <property type="evidence" value="ECO:0007669"/>
    <property type="project" value="TreeGrafter"/>
</dbReference>
<dbReference type="CDD" id="cd08422">
    <property type="entry name" value="PBP2_CrgA_like"/>
    <property type="match status" value="1"/>
</dbReference>
<dbReference type="GO" id="GO:0003700">
    <property type="term" value="F:DNA-binding transcription factor activity"/>
    <property type="evidence" value="ECO:0007669"/>
    <property type="project" value="InterPro"/>
</dbReference>
<dbReference type="RefSeq" id="WP_115476326.1">
    <property type="nucleotide sequence ID" value="NZ_QRBF01000001.1"/>
</dbReference>
<comment type="caution">
    <text evidence="6">The sequence shown here is derived from an EMBL/GenBank/DDBJ whole genome shotgun (WGS) entry which is preliminary data.</text>
</comment>
<dbReference type="InterPro" id="IPR036390">
    <property type="entry name" value="WH_DNA-bd_sf"/>
</dbReference>
<evidence type="ECO:0000256" key="3">
    <source>
        <dbReference type="ARBA" id="ARBA00023125"/>
    </source>
</evidence>
<evidence type="ECO:0000313" key="6">
    <source>
        <dbReference type="EMBL" id="RDS86075.1"/>
    </source>
</evidence>
<organism evidence="6 7">
    <name type="scientific">Dyella psychrodurans</name>
    <dbReference type="NCBI Taxonomy" id="1927960"/>
    <lineage>
        <taxon>Bacteria</taxon>
        <taxon>Pseudomonadati</taxon>
        <taxon>Pseudomonadota</taxon>
        <taxon>Gammaproteobacteria</taxon>
        <taxon>Lysobacterales</taxon>
        <taxon>Rhodanobacteraceae</taxon>
        <taxon>Dyella</taxon>
    </lineage>
</organism>
<name>A0A370XCY3_9GAMM</name>
<reference evidence="6 7" key="1">
    <citation type="submission" date="2018-07" db="EMBL/GenBank/DDBJ databases">
        <title>Dyella monticola sp. nov. and Dyella psychrodurans sp. nov. isolated from monsoon evergreen broad-leaved forest soil of Dinghu Mountain, China.</title>
        <authorList>
            <person name="Gao Z."/>
            <person name="Qiu L."/>
        </authorList>
    </citation>
    <scope>NUCLEOTIDE SEQUENCE [LARGE SCALE GENOMIC DNA]</scope>
    <source>
        <strain evidence="6 7">4MSK11</strain>
    </source>
</reference>
<dbReference type="EMBL" id="QRBF01000001">
    <property type="protein sequence ID" value="RDS86075.1"/>
    <property type="molecule type" value="Genomic_DNA"/>
</dbReference>
<dbReference type="InterPro" id="IPR036388">
    <property type="entry name" value="WH-like_DNA-bd_sf"/>
</dbReference>
<evidence type="ECO:0000256" key="1">
    <source>
        <dbReference type="ARBA" id="ARBA00009437"/>
    </source>
</evidence>
<evidence type="ECO:0000313" key="7">
    <source>
        <dbReference type="Proteomes" id="UP000255334"/>
    </source>
</evidence>
<sequence length="301" mass="32605">MVDLNDVALFVQVVKAGSFAEAARRIGIPSNTASRRIQQLEEEFGLRLLHRSTRRLTLTDAGESLYARSADQIEALSEAALELAEGGQVPSGKVRVAAPADFFNWFRLEWVNEFLATFPKVRLEFALSDARADLVAAGIDVAIRTGAITEPTLIARRVGSNRATLVASPAYLAARGTPQSLEALATHDCLAFPPASGRVVWHLNGPDGLADVEVRGRFYANTALALLKASIADMGIALLPDVMTSQYVHDGELVRVLPDYGIGGLELFLVYQSRHQMPRALNVFIDFAMTRMVTAGLVSAD</sequence>
<dbReference type="SUPFAM" id="SSF46785">
    <property type="entry name" value="Winged helix' DNA-binding domain"/>
    <property type="match status" value="1"/>
</dbReference>
<dbReference type="Proteomes" id="UP000255334">
    <property type="component" value="Unassembled WGS sequence"/>
</dbReference>
<evidence type="ECO:0000256" key="4">
    <source>
        <dbReference type="ARBA" id="ARBA00023163"/>
    </source>
</evidence>
<evidence type="ECO:0000256" key="2">
    <source>
        <dbReference type="ARBA" id="ARBA00023015"/>
    </source>
</evidence>
<accession>A0A370XCY3</accession>
<feature type="domain" description="HTH lysR-type" evidence="5">
    <location>
        <begin position="2"/>
        <end position="59"/>
    </location>
</feature>
<keyword evidence="3" id="KW-0238">DNA-binding</keyword>
<keyword evidence="4" id="KW-0804">Transcription</keyword>
<dbReference type="Pfam" id="PF00126">
    <property type="entry name" value="HTH_1"/>
    <property type="match status" value="1"/>
</dbReference>
<dbReference type="InterPro" id="IPR000847">
    <property type="entry name" value="LysR_HTH_N"/>
</dbReference>
<protein>
    <submittedName>
        <fullName evidence="6">LysR family transcriptional regulator</fullName>
    </submittedName>
</protein>
<dbReference type="PROSITE" id="PS50931">
    <property type="entry name" value="HTH_LYSR"/>
    <property type="match status" value="1"/>
</dbReference>
<dbReference type="AlphaFoldDB" id="A0A370XCY3"/>
<evidence type="ECO:0000259" key="5">
    <source>
        <dbReference type="PROSITE" id="PS50931"/>
    </source>
</evidence>
<dbReference type="PANTHER" id="PTHR30537">
    <property type="entry name" value="HTH-TYPE TRANSCRIPTIONAL REGULATOR"/>
    <property type="match status" value="1"/>
</dbReference>
<dbReference type="GO" id="GO:0043565">
    <property type="term" value="F:sequence-specific DNA binding"/>
    <property type="evidence" value="ECO:0007669"/>
    <property type="project" value="TreeGrafter"/>
</dbReference>
<gene>
    <name evidence="6" type="ORF">DWU99_02035</name>
</gene>
<proteinExistence type="inferred from homology"/>
<dbReference type="SUPFAM" id="SSF53850">
    <property type="entry name" value="Periplasmic binding protein-like II"/>
    <property type="match status" value="1"/>
</dbReference>
<dbReference type="PANTHER" id="PTHR30537:SF5">
    <property type="entry name" value="HTH-TYPE TRANSCRIPTIONAL ACTIVATOR TTDR-RELATED"/>
    <property type="match status" value="1"/>
</dbReference>
<dbReference type="Gene3D" id="3.40.190.290">
    <property type="match status" value="1"/>
</dbReference>
<dbReference type="OrthoDB" id="570111at2"/>
<dbReference type="FunFam" id="1.10.10.10:FF:000001">
    <property type="entry name" value="LysR family transcriptional regulator"/>
    <property type="match status" value="1"/>
</dbReference>
<comment type="similarity">
    <text evidence="1">Belongs to the LysR transcriptional regulatory family.</text>
</comment>
<dbReference type="Pfam" id="PF03466">
    <property type="entry name" value="LysR_substrate"/>
    <property type="match status" value="1"/>
</dbReference>
<keyword evidence="2" id="KW-0805">Transcription regulation</keyword>
<dbReference type="InterPro" id="IPR058163">
    <property type="entry name" value="LysR-type_TF_proteobact-type"/>
</dbReference>
<dbReference type="InterPro" id="IPR005119">
    <property type="entry name" value="LysR_subst-bd"/>
</dbReference>
<dbReference type="Gene3D" id="1.10.10.10">
    <property type="entry name" value="Winged helix-like DNA-binding domain superfamily/Winged helix DNA-binding domain"/>
    <property type="match status" value="1"/>
</dbReference>
<keyword evidence="7" id="KW-1185">Reference proteome</keyword>